<dbReference type="Proteomes" id="UP001213000">
    <property type="component" value="Unassembled WGS sequence"/>
</dbReference>
<protein>
    <submittedName>
        <fullName evidence="1">Uncharacterized protein</fullName>
    </submittedName>
</protein>
<reference evidence="1" key="1">
    <citation type="submission" date="2022-07" db="EMBL/GenBank/DDBJ databases">
        <title>Genome Sequence of Leucocoprinus birnbaumii.</title>
        <authorList>
            <person name="Buettner E."/>
        </authorList>
    </citation>
    <scope>NUCLEOTIDE SEQUENCE</scope>
    <source>
        <strain evidence="1">VT141</strain>
    </source>
</reference>
<comment type="caution">
    <text evidence="1">The sequence shown here is derived from an EMBL/GenBank/DDBJ whole genome shotgun (WGS) entry which is preliminary data.</text>
</comment>
<keyword evidence="2" id="KW-1185">Reference proteome</keyword>
<sequence>MPTGAESIAQHLPQVRGAGAGDYYIVGSSGHSTSIARPPKTIIAFADNTFGNSLQSPALQQALQVQLNAVETESSHDLATEGDIERAGALYLVHDINLIIERGLLPRLNIPVNQFYCVGQSTSGTSRPDIKFVVNGIPVLILEYKRTNTLRESDWTGALVTADRTAQQIINDIPPGVQTALVDNAGIISKQASKYSSQCGLIVLCNYQNMIVLDFTPGNTAYNNLTNPVRYLFSSGTHLTHKQLLIAALIYGMRKAGVMGHDA</sequence>
<name>A0AAD5VPZ8_9AGAR</name>
<evidence type="ECO:0000313" key="1">
    <source>
        <dbReference type="EMBL" id="KAJ3566408.1"/>
    </source>
</evidence>
<organism evidence="1 2">
    <name type="scientific">Leucocoprinus birnbaumii</name>
    <dbReference type="NCBI Taxonomy" id="56174"/>
    <lineage>
        <taxon>Eukaryota</taxon>
        <taxon>Fungi</taxon>
        <taxon>Dikarya</taxon>
        <taxon>Basidiomycota</taxon>
        <taxon>Agaricomycotina</taxon>
        <taxon>Agaricomycetes</taxon>
        <taxon>Agaricomycetidae</taxon>
        <taxon>Agaricales</taxon>
        <taxon>Agaricineae</taxon>
        <taxon>Agaricaceae</taxon>
        <taxon>Leucocoprinus</taxon>
    </lineage>
</organism>
<proteinExistence type="predicted"/>
<dbReference type="EMBL" id="JANIEX010000490">
    <property type="protein sequence ID" value="KAJ3566408.1"/>
    <property type="molecule type" value="Genomic_DNA"/>
</dbReference>
<gene>
    <name evidence="1" type="ORF">NP233_g7031</name>
</gene>
<dbReference type="Gene3D" id="3.90.1570.50">
    <property type="match status" value="1"/>
</dbReference>
<accession>A0AAD5VPZ8</accession>
<dbReference type="AlphaFoldDB" id="A0AAD5VPZ8"/>
<evidence type="ECO:0000313" key="2">
    <source>
        <dbReference type="Proteomes" id="UP001213000"/>
    </source>
</evidence>